<dbReference type="Proteomes" id="UP001626537">
    <property type="component" value="Chromosome"/>
</dbReference>
<dbReference type="EMBL" id="CP136864">
    <property type="protein sequence ID" value="WOJ94389.1"/>
    <property type="molecule type" value="Genomic_DNA"/>
</dbReference>
<protein>
    <submittedName>
        <fullName evidence="3">Cupin domain-containing protein</fullName>
    </submittedName>
</protein>
<evidence type="ECO:0000313" key="3">
    <source>
        <dbReference type="EMBL" id="WOJ94389.1"/>
    </source>
</evidence>
<dbReference type="Pfam" id="PF12973">
    <property type="entry name" value="Cupin_7"/>
    <property type="match status" value="1"/>
</dbReference>
<evidence type="ECO:0000256" key="1">
    <source>
        <dbReference type="SAM" id="SignalP"/>
    </source>
</evidence>
<feature type="chain" id="PRO_5046134513" evidence="1">
    <location>
        <begin position="24"/>
        <end position="160"/>
    </location>
</feature>
<accession>A0ABZ0I4E7</accession>
<dbReference type="SUPFAM" id="SSF51182">
    <property type="entry name" value="RmlC-like cupins"/>
    <property type="match status" value="1"/>
</dbReference>
<dbReference type="Gene3D" id="2.60.120.10">
    <property type="entry name" value="Jelly Rolls"/>
    <property type="match status" value="1"/>
</dbReference>
<reference evidence="3 4" key="1">
    <citation type="submission" date="2023-10" db="EMBL/GenBank/DDBJ databases">
        <title>Two novel species belonging to the OM43/NOR5 clade.</title>
        <authorList>
            <person name="Park M."/>
        </authorList>
    </citation>
    <scope>NUCLEOTIDE SEQUENCE [LARGE SCALE GENOMIC DNA]</scope>
    <source>
        <strain evidence="3 4">IMCC43200</strain>
    </source>
</reference>
<evidence type="ECO:0000313" key="4">
    <source>
        <dbReference type="Proteomes" id="UP001626537"/>
    </source>
</evidence>
<feature type="signal peptide" evidence="1">
    <location>
        <begin position="1"/>
        <end position="23"/>
    </location>
</feature>
<proteinExistence type="predicted"/>
<dbReference type="CDD" id="cd06989">
    <property type="entry name" value="cupin_DRT102"/>
    <property type="match status" value="1"/>
</dbReference>
<keyword evidence="4" id="KW-1185">Reference proteome</keyword>
<dbReference type="InterPro" id="IPR025979">
    <property type="entry name" value="ChrR-like_cupin_dom"/>
</dbReference>
<organism evidence="3 4">
    <name type="scientific">Congregibacter variabilis</name>
    <dbReference type="NCBI Taxonomy" id="3081200"/>
    <lineage>
        <taxon>Bacteria</taxon>
        <taxon>Pseudomonadati</taxon>
        <taxon>Pseudomonadota</taxon>
        <taxon>Gammaproteobacteria</taxon>
        <taxon>Cellvibrionales</taxon>
        <taxon>Halieaceae</taxon>
        <taxon>Congregibacter</taxon>
    </lineage>
</organism>
<sequence>MHVTLGKTIFVILSSLVAATVHSADTEPDFSVVQSSELTWQAVPGGLGTQFAVVRGDPSKAGVYVIRVRFPAGVMDAPHFHSADRHVTVIEGSWYAGVGTTFNPEKAQEIRAGGYMFHPAGAAHWDGAKGSNDAVVQIIGNGPVATEQSSDEPMWLRVHE</sequence>
<dbReference type="RefSeq" id="WP_407349025.1">
    <property type="nucleotide sequence ID" value="NZ_CP136864.1"/>
</dbReference>
<evidence type="ECO:0000259" key="2">
    <source>
        <dbReference type="Pfam" id="PF12973"/>
    </source>
</evidence>
<keyword evidence="1" id="KW-0732">Signal</keyword>
<dbReference type="InterPro" id="IPR014710">
    <property type="entry name" value="RmlC-like_jellyroll"/>
</dbReference>
<dbReference type="InterPro" id="IPR011051">
    <property type="entry name" value="RmlC_Cupin_sf"/>
</dbReference>
<feature type="domain" description="ChrR-like cupin" evidence="2">
    <location>
        <begin position="32"/>
        <end position="126"/>
    </location>
</feature>
<gene>
    <name evidence="3" type="ORF">R0135_04305</name>
</gene>
<name>A0ABZ0I4E7_9GAMM</name>